<comment type="caution">
    <text evidence="2">The sequence shown here is derived from an EMBL/GenBank/DDBJ whole genome shotgun (WGS) entry which is preliminary data.</text>
</comment>
<organism evidence="2 3">
    <name type="scientific">Peribacillus frigoritolerans</name>
    <dbReference type="NCBI Taxonomy" id="450367"/>
    <lineage>
        <taxon>Bacteria</taxon>
        <taxon>Bacillati</taxon>
        <taxon>Bacillota</taxon>
        <taxon>Bacilli</taxon>
        <taxon>Bacillales</taxon>
        <taxon>Bacillaceae</taxon>
        <taxon>Peribacillus</taxon>
    </lineage>
</organism>
<sequence>MNLSNDFYAVIIHSAVIVHPAMVNLPAVIKQRTKSINKKIFANRTSMSDPTTNK</sequence>
<dbReference type="AlphaFoldDB" id="A0A941FT06"/>
<evidence type="ECO:0000313" key="3">
    <source>
        <dbReference type="Proteomes" id="UP000680045"/>
    </source>
</evidence>
<keyword evidence="1" id="KW-1133">Transmembrane helix</keyword>
<accession>A0A941FT06</accession>
<dbReference type="EMBL" id="JAGTPW010000089">
    <property type="protein sequence ID" value="MBR8646311.1"/>
    <property type="molecule type" value="Genomic_DNA"/>
</dbReference>
<keyword evidence="1" id="KW-0812">Transmembrane</keyword>
<feature type="transmembrane region" description="Helical" evidence="1">
    <location>
        <begin position="6"/>
        <end position="29"/>
    </location>
</feature>
<proteinExistence type="predicted"/>
<reference evidence="2" key="1">
    <citation type="submission" date="2021-04" db="EMBL/GenBank/DDBJ databases">
        <title>Whole genome sequencing of Enterococci isolates from hospitalized patients.</title>
        <authorList>
            <person name="Ogoti B.M."/>
            <person name="Onyambu F.G."/>
        </authorList>
    </citation>
    <scope>NUCLEOTIDE SEQUENCE</scope>
    <source>
        <strain evidence="2">242</strain>
    </source>
</reference>
<evidence type="ECO:0000256" key="1">
    <source>
        <dbReference type="SAM" id="Phobius"/>
    </source>
</evidence>
<name>A0A941FT06_9BACI</name>
<gene>
    <name evidence="2" type="ORF">KEH51_28760</name>
</gene>
<dbReference type="Proteomes" id="UP000680045">
    <property type="component" value="Unassembled WGS sequence"/>
</dbReference>
<protein>
    <submittedName>
        <fullName evidence="2">Uncharacterized protein</fullName>
    </submittedName>
</protein>
<evidence type="ECO:0000313" key="2">
    <source>
        <dbReference type="EMBL" id="MBR8646311.1"/>
    </source>
</evidence>
<keyword evidence="1" id="KW-0472">Membrane</keyword>